<dbReference type="InterPro" id="IPR017972">
    <property type="entry name" value="Cyt_P450_CS"/>
</dbReference>
<dbReference type="Gene3D" id="1.10.630.10">
    <property type="entry name" value="Cytochrome P450"/>
    <property type="match status" value="1"/>
</dbReference>
<evidence type="ECO:0000256" key="4">
    <source>
        <dbReference type="ARBA" id="ARBA00022723"/>
    </source>
</evidence>
<dbReference type="SUPFAM" id="SSF48264">
    <property type="entry name" value="Cytochrome P450"/>
    <property type="match status" value="1"/>
</dbReference>
<dbReference type="GO" id="GO:0020037">
    <property type="term" value="F:heme binding"/>
    <property type="evidence" value="ECO:0007669"/>
    <property type="project" value="InterPro"/>
</dbReference>
<name>A0A8A3PQ66_9HELO</name>
<dbReference type="GO" id="GO:0005506">
    <property type="term" value="F:iron ion binding"/>
    <property type="evidence" value="ECO:0007669"/>
    <property type="project" value="InterPro"/>
</dbReference>
<dbReference type="PANTHER" id="PTHR24287">
    <property type="entry name" value="P450, PUTATIVE (EUROFUNG)-RELATED"/>
    <property type="match status" value="1"/>
</dbReference>
<evidence type="ECO:0000256" key="5">
    <source>
        <dbReference type="ARBA" id="ARBA00023002"/>
    </source>
</evidence>
<organism evidence="13 14">
    <name type="scientific">Monilinia vaccinii-corymbosi</name>
    <dbReference type="NCBI Taxonomy" id="61207"/>
    <lineage>
        <taxon>Eukaryota</taxon>
        <taxon>Fungi</taxon>
        <taxon>Dikarya</taxon>
        <taxon>Ascomycota</taxon>
        <taxon>Pezizomycotina</taxon>
        <taxon>Leotiomycetes</taxon>
        <taxon>Helotiales</taxon>
        <taxon>Sclerotiniaceae</taxon>
        <taxon>Monilinia</taxon>
    </lineage>
</organism>
<dbReference type="CDD" id="cd11063">
    <property type="entry name" value="CYP52"/>
    <property type="match status" value="1"/>
</dbReference>
<accession>A0A8A3PQ66</accession>
<dbReference type="InterPro" id="IPR036396">
    <property type="entry name" value="Cyt_P450_sf"/>
</dbReference>
<evidence type="ECO:0000256" key="2">
    <source>
        <dbReference type="ARBA" id="ARBA00010617"/>
    </source>
</evidence>
<evidence type="ECO:0000256" key="12">
    <source>
        <dbReference type="SAM" id="Phobius"/>
    </source>
</evidence>
<dbReference type="Proteomes" id="UP000672032">
    <property type="component" value="Chromosome 8"/>
</dbReference>
<dbReference type="InterPro" id="IPR002974">
    <property type="entry name" value="Cyt_P450_E_CYP52_ascomycetes"/>
</dbReference>
<dbReference type="PANTHER" id="PTHR24287:SF1">
    <property type="entry name" value="P450, PUTATIVE (EUROFUNG)-RELATED"/>
    <property type="match status" value="1"/>
</dbReference>
<proteinExistence type="inferred from homology"/>
<keyword evidence="12" id="KW-0812">Transmembrane</keyword>
<keyword evidence="3 9" id="KW-0349">Heme</keyword>
<evidence type="ECO:0000313" key="14">
    <source>
        <dbReference type="Proteomes" id="UP000672032"/>
    </source>
</evidence>
<keyword evidence="14" id="KW-1185">Reference proteome</keyword>
<protein>
    <recommendedName>
        <fullName evidence="15">Cytochrome P450 alkane hydroxylase</fullName>
    </recommendedName>
</protein>
<dbReference type="PRINTS" id="PR01239">
    <property type="entry name" value="EP450IICYP52"/>
</dbReference>
<dbReference type="Pfam" id="PF00067">
    <property type="entry name" value="p450"/>
    <property type="match status" value="1"/>
</dbReference>
<evidence type="ECO:0000256" key="7">
    <source>
        <dbReference type="ARBA" id="ARBA00023026"/>
    </source>
</evidence>
<comment type="similarity">
    <text evidence="2 10">Belongs to the cytochrome P450 family.</text>
</comment>
<gene>
    <name evidence="13" type="ORF">DSL72_009093</name>
</gene>
<dbReference type="PRINTS" id="PR00385">
    <property type="entry name" value="P450"/>
</dbReference>
<evidence type="ECO:0000256" key="11">
    <source>
        <dbReference type="SAM" id="Coils"/>
    </source>
</evidence>
<feature type="coiled-coil region" evidence="11">
    <location>
        <begin position="335"/>
        <end position="362"/>
    </location>
</feature>
<dbReference type="OrthoDB" id="1470350at2759"/>
<keyword evidence="11" id="KW-0175">Coiled coil</keyword>
<evidence type="ECO:0000256" key="9">
    <source>
        <dbReference type="PIRSR" id="PIRSR602402-1"/>
    </source>
</evidence>
<feature type="transmembrane region" description="Helical" evidence="12">
    <location>
        <begin position="12"/>
        <end position="33"/>
    </location>
</feature>
<dbReference type="PROSITE" id="PS00086">
    <property type="entry name" value="CYTOCHROME_P450"/>
    <property type="match status" value="1"/>
</dbReference>
<keyword evidence="8 10" id="KW-0503">Monooxygenase</keyword>
<dbReference type="EMBL" id="CP063412">
    <property type="protein sequence ID" value="QSZ37001.1"/>
    <property type="molecule type" value="Genomic_DNA"/>
</dbReference>
<keyword evidence="12" id="KW-0472">Membrane</keyword>
<evidence type="ECO:0000313" key="13">
    <source>
        <dbReference type="EMBL" id="QSZ37001.1"/>
    </source>
</evidence>
<keyword evidence="12" id="KW-1133">Transmembrane helix</keyword>
<feature type="binding site" description="axial binding residue" evidence="9">
    <location>
        <position position="460"/>
    </location>
    <ligand>
        <name>heme</name>
        <dbReference type="ChEBI" id="CHEBI:30413"/>
    </ligand>
    <ligandPart>
        <name>Fe</name>
        <dbReference type="ChEBI" id="CHEBI:18248"/>
    </ligandPart>
</feature>
<reference evidence="13" key="1">
    <citation type="submission" date="2020-10" db="EMBL/GenBank/DDBJ databases">
        <title>Genome Sequence of Monilinia vaccinii-corymbosi Sheds Light on Mummy Berry Disease Infection of Blueberry and Mating Type.</title>
        <authorList>
            <person name="Yow A.G."/>
            <person name="Zhang Y."/>
            <person name="Bansal K."/>
            <person name="Eacker S.M."/>
            <person name="Sullivan S."/>
            <person name="Liachko I."/>
            <person name="Cubeta M.A."/>
            <person name="Rollins J.A."/>
            <person name="Ashrafi H."/>
        </authorList>
    </citation>
    <scope>NUCLEOTIDE SEQUENCE</scope>
    <source>
        <strain evidence="13">RL-1</strain>
    </source>
</reference>
<keyword evidence="6 9" id="KW-0408">Iron</keyword>
<keyword evidence="4 9" id="KW-0479">Metal-binding</keyword>
<evidence type="ECO:0000256" key="10">
    <source>
        <dbReference type="RuleBase" id="RU000461"/>
    </source>
</evidence>
<keyword evidence="5 10" id="KW-0560">Oxidoreductase</keyword>
<dbReference type="InterPro" id="IPR002402">
    <property type="entry name" value="Cyt_P450_E_grp-II"/>
</dbReference>
<evidence type="ECO:0000256" key="8">
    <source>
        <dbReference type="ARBA" id="ARBA00023033"/>
    </source>
</evidence>
<dbReference type="GO" id="GO:0016712">
    <property type="term" value="F:oxidoreductase activity, acting on paired donors, with incorporation or reduction of molecular oxygen, reduced flavin or flavoprotein as one donor, and incorporation of one atom of oxygen"/>
    <property type="evidence" value="ECO:0007669"/>
    <property type="project" value="InterPro"/>
</dbReference>
<dbReference type="InterPro" id="IPR047146">
    <property type="entry name" value="Cyt_P450_E_CYP52_fungi"/>
</dbReference>
<evidence type="ECO:0000256" key="3">
    <source>
        <dbReference type="ARBA" id="ARBA00022617"/>
    </source>
</evidence>
<keyword evidence="7" id="KW-0843">Virulence</keyword>
<comment type="cofactor">
    <cofactor evidence="1 9">
        <name>heme</name>
        <dbReference type="ChEBI" id="CHEBI:30413"/>
    </cofactor>
</comment>
<dbReference type="InterPro" id="IPR001128">
    <property type="entry name" value="Cyt_P450"/>
</dbReference>
<sequence>MSFSYASRSLTTTGLFILSTTCLLYILIQRVLLYQQRRRFAKQNKCLPVTAFPHKDPIYGLDLFITNTHAARDGKFVETLEKRYQSLGVHTFSSIFLGTTTINTVDVENIKTMLATGFKDFELAPQRKSAMEPVFGQGIFILEGKGWEHSRAMLRPNFVRSQLADLPVFERHVEKLIARIPKNGETVDLSTLFFMLTIDSATDFLFGESTNTLDETKVDSAGHRYSEAYDYLSEEVGQEIRLGKLTNLFPNKKYRDALSYVHSYVRTYVDKALALQASNPPSQAPKETNSGRYIFLEQLAKSGYSAQKIQAELLNILLAGRDTTASLLTLLFMSLSQNQDVLEKLRKEVLALEGRRPSYEEVKDMKYLRWCVNETLRLYPVIPTTNRVASRDTVLPRGGGPDGKSPIMVKKGSLMIWSPYVLHRRKDIYGEDADKFRPERWEKLRVAWEYVAFGGGPRMCIGQQFALTEASYTTVRLLQAFSKMESRDARPFTELLTLTMSNKWGCKVGLYE</sequence>
<evidence type="ECO:0000256" key="6">
    <source>
        <dbReference type="ARBA" id="ARBA00023004"/>
    </source>
</evidence>
<dbReference type="AlphaFoldDB" id="A0A8A3PQ66"/>
<evidence type="ECO:0008006" key="15">
    <source>
        <dbReference type="Google" id="ProtNLM"/>
    </source>
</evidence>
<dbReference type="PRINTS" id="PR00464">
    <property type="entry name" value="EP450II"/>
</dbReference>
<evidence type="ECO:0000256" key="1">
    <source>
        <dbReference type="ARBA" id="ARBA00001971"/>
    </source>
</evidence>